<feature type="domain" description="CUE" evidence="12">
    <location>
        <begin position="49"/>
        <end position="92"/>
    </location>
</feature>
<dbReference type="EMBL" id="RYZI01000203">
    <property type="protein sequence ID" value="RWA08380.1"/>
    <property type="molecule type" value="Genomic_DNA"/>
</dbReference>
<feature type="compositionally biased region" description="Basic and acidic residues" evidence="10">
    <location>
        <begin position="166"/>
        <end position="195"/>
    </location>
</feature>
<evidence type="ECO:0000313" key="13">
    <source>
        <dbReference type="EMBL" id="RWA08380.1"/>
    </source>
</evidence>
<evidence type="ECO:0000313" key="14">
    <source>
        <dbReference type="Proteomes" id="UP000286045"/>
    </source>
</evidence>
<organism evidence="13 14">
    <name type="scientific">Xylaria grammica</name>
    <dbReference type="NCBI Taxonomy" id="363999"/>
    <lineage>
        <taxon>Eukaryota</taxon>
        <taxon>Fungi</taxon>
        <taxon>Dikarya</taxon>
        <taxon>Ascomycota</taxon>
        <taxon>Pezizomycotina</taxon>
        <taxon>Sordariomycetes</taxon>
        <taxon>Xylariomycetidae</taxon>
        <taxon>Xylariales</taxon>
        <taxon>Xylariaceae</taxon>
        <taxon>Xylaria</taxon>
    </lineage>
</organism>
<keyword evidence="2 11" id="KW-0812">Transmembrane</keyword>
<evidence type="ECO:0000256" key="1">
    <source>
        <dbReference type="ARBA" id="ARBA00004586"/>
    </source>
</evidence>
<comment type="caution">
    <text evidence="13">The sequence shown here is derived from an EMBL/GenBank/DDBJ whole genome shotgun (WGS) entry which is preliminary data.</text>
</comment>
<keyword evidence="6 11" id="KW-0472">Membrane</keyword>
<evidence type="ECO:0000256" key="2">
    <source>
        <dbReference type="ARBA" id="ARBA00022692"/>
    </source>
</evidence>
<keyword evidence="5 11" id="KW-1133">Transmembrane helix</keyword>
<sequence>MADEQVSFTSLVLIVVLGGLVIRYLFFPSSASGSSGTHQGRDAAASSRAREAAVERIQQVFPQLDRRTILWELQRNRGNIATTTERILTGRAETPPITFQPPPPPTSTTPSSTSQPAKTPFRPTEPDLITRYRLQDKLDKSIGGSSSDAGSEPAAQGTKTKAWSSNREERQVSLQRRRDEMILAARRKMEAKIASEKASAASGSGDMAR</sequence>
<evidence type="ECO:0000256" key="11">
    <source>
        <dbReference type="SAM" id="Phobius"/>
    </source>
</evidence>
<dbReference type="Pfam" id="PF02845">
    <property type="entry name" value="CUE"/>
    <property type="match status" value="1"/>
</dbReference>
<protein>
    <recommendedName>
        <fullName evidence="9">Coupling of ubiquitin conjugation to ER degradation protein 1</fullName>
    </recommendedName>
</protein>
<evidence type="ECO:0000256" key="10">
    <source>
        <dbReference type="SAM" id="MobiDB-lite"/>
    </source>
</evidence>
<dbReference type="SUPFAM" id="SSF46934">
    <property type="entry name" value="UBA-like"/>
    <property type="match status" value="1"/>
</dbReference>
<feature type="compositionally biased region" description="Basic and acidic residues" evidence="10">
    <location>
        <begin position="124"/>
        <end position="140"/>
    </location>
</feature>
<dbReference type="FunFam" id="1.10.8.10:FF:000050">
    <property type="entry name" value="Related to AMFR protein"/>
    <property type="match status" value="1"/>
</dbReference>
<evidence type="ECO:0000256" key="4">
    <source>
        <dbReference type="ARBA" id="ARBA00022824"/>
    </source>
</evidence>
<dbReference type="GO" id="GO:0043130">
    <property type="term" value="F:ubiquitin binding"/>
    <property type="evidence" value="ECO:0007669"/>
    <property type="project" value="InterPro"/>
</dbReference>
<keyword evidence="4" id="KW-0256">Endoplasmic reticulum</keyword>
<feature type="compositionally biased region" description="Low complexity" evidence="10">
    <location>
        <begin position="108"/>
        <end position="120"/>
    </location>
</feature>
<evidence type="ECO:0000259" key="12">
    <source>
        <dbReference type="PROSITE" id="PS51140"/>
    </source>
</evidence>
<evidence type="ECO:0000256" key="6">
    <source>
        <dbReference type="ARBA" id="ARBA00023136"/>
    </source>
</evidence>
<accession>A0A439D1T7</accession>
<keyword evidence="3" id="KW-0833">Ubl conjugation pathway</keyword>
<proteinExistence type="inferred from homology"/>
<dbReference type="GO" id="GO:0005789">
    <property type="term" value="C:endoplasmic reticulum membrane"/>
    <property type="evidence" value="ECO:0007669"/>
    <property type="project" value="UniProtKB-SubCell"/>
</dbReference>
<reference evidence="13 14" key="1">
    <citation type="submission" date="2018-12" db="EMBL/GenBank/DDBJ databases">
        <title>Draft genome sequence of Xylaria grammica IHI A82.</title>
        <authorList>
            <person name="Buettner E."/>
            <person name="Kellner H."/>
        </authorList>
    </citation>
    <scope>NUCLEOTIDE SEQUENCE [LARGE SCALE GENOMIC DNA]</scope>
    <source>
        <strain evidence="13 14">IHI A82</strain>
    </source>
</reference>
<comment type="similarity">
    <text evidence="8">Belongs to the CUE1 family.</text>
</comment>
<gene>
    <name evidence="13" type="ORF">EKO27_g6719</name>
</gene>
<dbReference type="Gene3D" id="1.10.8.10">
    <property type="entry name" value="DNA helicase RuvA subunit, C-terminal domain"/>
    <property type="match status" value="1"/>
</dbReference>
<dbReference type="SMART" id="SM00546">
    <property type="entry name" value="CUE"/>
    <property type="match status" value="1"/>
</dbReference>
<evidence type="ECO:0000256" key="8">
    <source>
        <dbReference type="ARBA" id="ARBA00061383"/>
    </source>
</evidence>
<feature type="compositionally biased region" description="Low complexity" evidence="10">
    <location>
        <begin position="196"/>
        <end position="209"/>
    </location>
</feature>
<evidence type="ECO:0000256" key="7">
    <source>
        <dbReference type="ARBA" id="ARBA00037847"/>
    </source>
</evidence>
<dbReference type="STRING" id="363999.A0A439D1T7"/>
<evidence type="ECO:0000256" key="3">
    <source>
        <dbReference type="ARBA" id="ARBA00022786"/>
    </source>
</evidence>
<dbReference type="AlphaFoldDB" id="A0A439D1T7"/>
<comment type="subcellular location">
    <subcellularLocation>
        <location evidence="7">Endomembrane system</location>
        <topology evidence="7">Single-pass membrane protein</topology>
    </subcellularLocation>
    <subcellularLocation>
        <location evidence="1">Endoplasmic reticulum membrane</location>
    </subcellularLocation>
</comment>
<feature type="compositionally biased region" description="Pro residues" evidence="10">
    <location>
        <begin position="98"/>
        <end position="107"/>
    </location>
</feature>
<evidence type="ECO:0000256" key="5">
    <source>
        <dbReference type="ARBA" id="ARBA00022989"/>
    </source>
</evidence>
<dbReference type="PROSITE" id="PS51140">
    <property type="entry name" value="CUE"/>
    <property type="match status" value="1"/>
</dbReference>
<keyword evidence="14" id="KW-1185">Reference proteome</keyword>
<dbReference type="InterPro" id="IPR009060">
    <property type="entry name" value="UBA-like_sf"/>
</dbReference>
<dbReference type="InterPro" id="IPR003892">
    <property type="entry name" value="CUE"/>
</dbReference>
<name>A0A439D1T7_9PEZI</name>
<dbReference type="CDD" id="cd14424">
    <property type="entry name" value="CUE_Cue1p_like"/>
    <property type="match status" value="1"/>
</dbReference>
<feature type="transmembrane region" description="Helical" evidence="11">
    <location>
        <begin position="6"/>
        <end position="26"/>
    </location>
</feature>
<evidence type="ECO:0000256" key="9">
    <source>
        <dbReference type="ARBA" id="ARBA00072899"/>
    </source>
</evidence>
<dbReference type="Proteomes" id="UP000286045">
    <property type="component" value="Unassembled WGS sequence"/>
</dbReference>
<feature type="region of interest" description="Disordered" evidence="10">
    <location>
        <begin position="82"/>
        <end position="209"/>
    </location>
</feature>